<evidence type="ECO:0000256" key="1">
    <source>
        <dbReference type="SAM" id="MobiDB-lite"/>
    </source>
</evidence>
<reference evidence="2 3" key="1">
    <citation type="journal article" date="2013" name="PLoS Genet.">
        <title>The genome and development-dependent transcriptomes of Pyronema confluens: a window into fungal evolution.</title>
        <authorList>
            <person name="Traeger S."/>
            <person name="Altegoer F."/>
            <person name="Freitag M."/>
            <person name="Gabaldon T."/>
            <person name="Kempken F."/>
            <person name="Kumar A."/>
            <person name="Marcet-Houben M."/>
            <person name="Poggeler S."/>
            <person name="Stajich J.E."/>
            <person name="Nowrousian M."/>
        </authorList>
    </citation>
    <scope>NUCLEOTIDE SEQUENCE [LARGE SCALE GENOMIC DNA]</scope>
    <source>
        <strain evidence="3">CBS 100304</strain>
        <tissue evidence="2">Vegetative mycelium</tissue>
    </source>
</reference>
<feature type="compositionally biased region" description="Polar residues" evidence="1">
    <location>
        <begin position="70"/>
        <end position="80"/>
    </location>
</feature>
<dbReference type="EMBL" id="HF935466">
    <property type="protein sequence ID" value="CCX30725.1"/>
    <property type="molecule type" value="Genomic_DNA"/>
</dbReference>
<keyword evidence="3" id="KW-1185">Reference proteome</keyword>
<name>U4LN11_PYROM</name>
<dbReference type="Proteomes" id="UP000018144">
    <property type="component" value="Unassembled WGS sequence"/>
</dbReference>
<proteinExistence type="predicted"/>
<evidence type="ECO:0000313" key="3">
    <source>
        <dbReference type="Proteomes" id="UP000018144"/>
    </source>
</evidence>
<protein>
    <submittedName>
        <fullName evidence="2">Uncharacterized protein</fullName>
    </submittedName>
</protein>
<feature type="region of interest" description="Disordered" evidence="1">
    <location>
        <begin position="43"/>
        <end position="98"/>
    </location>
</feature>
<organism evidence="2 3">
    <name type="scientific">Pyronema omphalodes (strain CBS 100304)</name>
    <name type="common">Pyronema confluens</name>
    <dbReference type="NCBI Taxonomy" id="1076935"/>
    <lineage>
        <taxon>Eukaryota</taxon>
        <taxon>Fungi</taxon>
        <taxon>Dikarya</taxon>
        <taxon>Ascomycota</taxon>
        <taxon>Pezizomycotina</taxon>
        <taxon>Pezizomycetes</taxon>
        <taxon>Pezizales</taxon>
        <taxon>Pyronemataceae</taxon>
        <taxon>Pyronema</taxon>
    </lineage>
</organism>
<evidence type="ECO:0000313" key="2">
    <source>
        <dbReference type="EMBL" id="CCX30725.1"/>
    </source>
</evidence>
<dbReference type="AlphaFoldDB" id="U4LN11"/>
<gene>
    <name evidence="2" type="ORF">PCON_09092</name>
</gene>
<accession>U4LN11</accession>
<feature type="compositionally biased region" description="Basic residues" evidence="1">
    <location>
        <begin position="81"/>
        <end position="90"/>
    </location>
</feature>
<sequence length="98" mass="10785">MQLGLHTRADRPVTSAKWRQYHMTAKKALAKMKKDLNDIVMMTSTTRPTTSTKHGMSLRDRSTPKPKPAGTTSTADNKSNKGSKARKANKATKNTKAS</sequence>
<feature type="compositionally biased region" description="Low complexity" evidence="1">
    <location>
        <begin position="43"/>
        <end position="52"/>
    </location>
</feature>